<organism evidence="2">
    <name type="scientific">viral metagenome</name>
    <dbReference type="NCBI Taxonomy" id="1070528"/>
    <lineage>
        <taxon>unclassified sequences</taxon>
        <taxon>metagenomes</taxon>
        <taxon>organismal metagenomes</taxon>
    </lineage>
</organism>
<sequence>MTFLKSYYNMHQMVFAMNLVFLGLVTFLPDRFARYFIVILLIWTIITFIEVIENFSIALLGHVILLLFISFIYFYFRTTLFTRPLYVEEQRTRFYKNIIPQSLEQPDKPVVLFLDNDTEMFLGANKLGIQTLGISEEIPNPLLRGKPFTQELYATQYGKRYNKQFDIEFQRDEKILPTTGIRKNDIAYVKEWVKEHPQRRKVLLLDWDRTISVKEGMSFLERKKPRVRSRNIEKYTMFVMGGPERFKYMKDFFSDMHKSNVEIFILTNNGYCTKDTKDEEDPYEKVLFEIYLQIIQCVDPQIDRDHVLCSATTPQSFTFSKKMQYVRKNKGDLTSEKRQKQKQI</sequence>
<proteinExistence type="predicted"/>
<keyword evidence="1" id="KW-0472">Membrane</keyword>
<keyword evidence="1" id="KW-1133">Transmembrane helix</keyword>
<feature type="transmembrane region" description="Helical" evidence="1">
    <location>
        <begin position="55"/>
        <end position="76"/>
    </location>
</feature>
<dbReference type="EMBL" id="MN739518">
    <property type="protein sequence ID" value="QHT10047.1"/>
    <property type="molecule type" value="Genomic_DNA"/>
</dbReference>
<accession>A0A6C0D0K2</accession>
<reference evidence="2" key="1">
    <citation type="journal article" date="2020" name="Nature">
        <title>Giant virus diversity and host interactions through global metagenomics.</title>
        <authorList>
            <person name="Schulz F."/>
            <person name="Roux S."/>
            <person name="Paez-Espino D."/>
            <person name="Jungbluth S."/>
            <person name="Walsh D.A."/>
            <person name="Denef V.J."/>
            <person name="McMahon K.D."/>
            <person name="Konstantinidis K.T."/>
            <person name="Eloe-Fadrosh E.A."/>
            <person name="Kyrpides N.C."/>
            <person name="Woyke T."/>
        </authorList>
    </citation>
    <scope>NUCLEOTIDE SEQUENCE</scope>
    <source>
        <strain evidence="2">GVMAG-M-3300023174-104</strain>
    </source>
</reference>
<protein>
    <submittedName>
        <fullName evidence="2">Uncharacterized protein</fullName>
    </submittedName>
</protein>
<keyword evidence="1" id="KW-0812">Transmembrane</keyword>
<evidence type="ECO:0000256" key="1">
    <source>
        <dbReference type="SAM" id="Phobius"/>
    </source>
</evidence>
<feature type="transmembrane region" description="Helical" evidence="1">
    <location>
        <begin position="6"/>
        <end position="25"/>
    </location>
</feature>
<feature type="transmembrane region" description="Helical" evidence="1">
    <location>
        <begin position="32"/>
        <end position="49"/>
    </location>
</feature>
<name>A0A6C0D0K2_9ZZZZ</name>
<dbReference type="AlphaFoldDB" id="A0A6C0D0K2"/>
<evidence type="ECO:0000313" key="2">
    <source>
        <dbReference type="EMBL" id="QHT10047.1"/>
    </source>
</evidence>